<keyword evidence="2" id="KW-0472">Membrane</keyword>
<feature type="transmembrane region" description="Helical" evidence="2">
    <location>
        <begin position="89"/>
        <end position="114"/>
    </location>
</feature>
<feature type="transmembrane region" description="Helical" evidence="2">
    <location>
        <begin position="1337"/>
        <end position="1358"/>
    </location>
</feature>
<comment type="caution">
    <text evidence="3">The sequence shown here is derived from an EMBL/GenBank/DDBJ whole genome shotgun (WGS) entry which is preliminary data.</text>
</comment>
<feature type="transmembrane region" description="Helical" evidence="2">
    <location>
        <begin position="1214"/>
        <end position="1242"/>
    </location>
</feature>
<name>A0A2S3ZC80_9MICO</name>
<reference evidence="3 4" key="1">
    <citation type="submission" date="2018-01" db="EMBL/GenBank/DDBJ databases">
        <title>Cryobacterium sp. nov., from glaciers in China.</title>
        <authorList>
            <person name="Liu Q."/>
            <person name="Xin Y.-H."/>
        </authorList>
    </citation>
    <scope>NUCLEOTIDE SEQUENCE [LARGE SCALE GENOMIC DNA]</scope>
    <source>
        <strain evidence="3 4">TMN-42</strain>
    </source>
</reference>
<feature type="transmembrane region" description="Helical" evidence="2">
    <location>
        <begin position="354"/>
        <end position="375"/>
    </location>
</feature>
<accession>A0A2S3ZC80</accession>
<dbReference type="EMBL" id="PPXD01000022">
    <property type="protein sequence ID" value="POH63866.1"/>
    <property type="molecule type" value="Genomic_DNA"/>
</dbReference>
<feature type="transmembrane region" description="Helical" evidence="2">
    <location>
        <begin position="668"/>
        <end position="690"/>
    </location>
</feature>
<feature type="transmembrane region" description="Helical" evidence="2">
    <location>
        <begin position="1309"/>
        <end position="1331"/>
    </location>
</feature>
<dbReference type="NCBIfam" id="NF047321">
    <property type="entry name" value="SCO7613_CTERM"/>
    <property type="match status" value="1"/>
</dbReference>
<feature type="transmembrane region" description="Helical" evidence="2">
    <location>
        <begin position="1054"/>
        <end position="1076"/>
    </location>
</feature>
<feature type="transmembrane region" description="Helical" evidence="2">
    <location>
        <begin position="1151"/>
        <end position="1169"/>
    </location>
</feature>
<feature type="transmembrane region" description="Helical" evidence="2">
    <location>
        <begin position="1941"/>
        <end position="1959"/>
    </location>
</feature>
<feature type="transmembrane region" description="Helical" evidence="2">
    <location>
        <begin position="1514"/>
        <end position="1535"/>
    </location>
</feature>
<feature type="transmembrane region" description="Helical" evidence="2">
    <location>
        <begin position="1837"/>
        <end position="1856"/>
    </location>
</feature>
<feature type="transmembrane region" description="Helical" evidence="2">
    <location>
        <begin position="294"/>
        <end position="315"/>
    </location>
</feature>
<dbReference type="RefSeq" id="WP_103461219.1">
    <property type="nucleotide sequence ID" value="NZ_PPXD01000022.1"/>
</dbReference>
<feature type="transmembrane region" description="Helical" evidence="2">
    <location>
        <begin position="820"/>
        <end position="837"/>
    </location>
</feature>
<feature type="transmembrane region" description="Helical" evidence="2">
    <location>
        <begin position="1600"/>
        <end position="1618"/>
    </location>
</feature>
<feature type="transmembrane region" description="Helical" evidence="2">
    <location>
        <begin position="465"/>
        <end position="481"/>
    </location>
</feature>
<feature type="transmembrane region" description="Helical" evidence="2">
    <location>
        <begin position="1863"/>
        <end position="1882"/>
    </location>
</feature>
<feature type="transmembrane region" description="Helical" evidence="2">
    <location>
        <begin position="517"/>
        <end position="535"/>
    </location>
</feature>
<feature type="transmembrane region" description="Helical" evidence="2">
    <location>
        <begin position="1657"/>
        <end position="1676"/>
    </location>
</feature>
<feature type="transmembrane region" description="Helical" evidence="2">
    <location>
        <begin position="789"/>
        <end position="808"/>
    </location>
</feature>
<feature type="transmembrane region" description="Helical" evidence="2">
    <location>
        <begin position="1254"/>
        <end position="1277"/>
    </location>
</feature>
<feature type="transmembrane region" description="Helical" evidence="2">
    <location>
        <begin position="702"/>
        <end position="723"/>
    </location>
</feature>
<feature type="transmembrane region" description="Helical" evidence="2">
    <location>
        <begin position="434"/>
        <end position="453"/>
    </location>
</feature>
<proteinExistence type="predicted"/>
<feature type="transmembrane region" description="Helical" evidence="2">
    <location>
        <begin position="1569"/>
        <end position="1588"/>
    </location>
</feature>
<feature type="transmembrane region" description="Helical" evidence="2">
    <location>
        <begin position="1283"/>
        <end position="1302"/>
    </location>
</feature>
<feature type="transmembrane region" description="Helical" evidence="2">
    <location>
        <begin position="879"/>
        <end position="898"/>
    </location>
</feature>
<feature type="transmembrane region" description="Helical" evidence="2">
    <location>
        <begin position="487"/>
        <end position="505"/>
    </location>
</feature>
<keyword evidence="2" id="KW-0812">Transmembrane</keyword>
<feature type="transmembrane region" description="Helical" evidence="2">
    <location>
        <begin position="149"/>
        <end position="165"/>
    </location>
</feature>
<feature type="compositionally biased region" description="Pro residues" evidence="1">
    <location>
        <begin position="62"/>
        <end position="79"/>
    </location>
</feature>
<feature type="compositionally biased region" description="Pro residues" evidence="1">
    <location>
        <begin position="37"/>
        <end position="49"/>
    </location>
</feature>
<feature type="transmembrane region" description="Helical" evidence="2">
    <location>
        <begin position="541"/>
        <end position="559"/>
    </location>
</feature>
<feature type="transmembrane region" description="Helical" evidence="2">
    <location>
        <begin position="203"/>
        <end position="224"/>
    </location>
</feature>
<evidence type="ECO:0000256" key="2">
    <source>
        <dbReference type="SAM" id="Phobius"/>
    </source>
</evidence>
<protein>
    <submittedName>
        <fullName evidence="3">Uncharacterized protein</fullName>
    </submittedName>
</protein>
<feature type="transmembrane region" description="Helical" evidence="2">
    <location>
        <begin position="177"/>
        <end position="196"/>
    </location>
</feature>
<dbReference type="Proteomes" id="UP000237340">
    <property type="component" value="Unassembled WGS sequence"/>
</dbReference>
<feature type="transmembrane region" description="Helical" evidence="2">
    <location>
        <begin position="1370"/>
        <end position="1392"/>
    </location>
</feature>
<feature type="region of interest" description="Disordered" evidence="1">
    <location>
        <begin position="1"/>
        <end position="81"/>
    </location>
</feature>
<feature type="transmembrane region" description="Helical" evidence="2">
    <location>
        <begin position="1915"/>
        <end position="1935"/>
    </location>
</feature>
<feature type="transmembrane region" description="Helical" evidence="2">
    <location>
        <begin position="1812"/>
        <end position="1831"/>
    </location>
</feature>
<feature type="transmembrane region" description="Helical" evidence="2">
    <location>
        <begin position="1783"/>
        <end position="1803"/>
    </location>
</feature>
<feature type="transmembrane region" description="Helical" evidence="2">
    <location>
        <begin position="763"/>
        <end position="783"/>
    </location>
</feature>
<feature type="transmembrane region" description="Helical" evidence="2">
    <location>
        <begin position="1427"/>
        <end position="1444"/>
    </location>
</feature>
<feature type="transmembrane region" description="Helical" evidence="2">
    <location>
        <begin position="1112"/>
        <end position="1131"/>
    </location>
</feature>
<feature type="transmembrane region" description="Helical" evidence="2">
    <location>
        <begin position="1541"/>
        <end position="1562"/>
    </location>
</feature>
<feature type="transmembrane region" description="Helical" evidence="2">
    <location>
        <begin position="849"/>
        <end position="867"/>
    </location>
</feature>
<keyword evidence="2" id="KW-1133">Transmembrane helix</keyword>
<feature type="transmembrane region" description="Helical" evidence="2">
    <location>
        <begin position="999"/>
        <end position="1019"/>
    </location>
</feature>
<feature type="transmembrane region" description="Helical" evidence="2">
    <location>
        <begin position="1683"/>
        <end position="1702"/>
    </location>
</feature>
<feature type="compositionally biased region" description="Low complexity" evidence="1">
    <location>
        <begin position="1"/>
        <end position="36"/>
    </location>
</feature>
<feature type="transmembrane region" description="Helical" evidence="2">
    <location>
        <begin position="1398"/>
        <end position="1420"/>
    </location>
</feature>
<feature type="transmembrane region" description="Helical" evidence="2">
    <location>
        <begin position="969"/>
        <end position="987"/>
    </location>
</feature>
<dbReference type="InterPro" id="IPR058062">
    <property type="entry name" value="SCO7613_C"/>
</dbReference>
<feature type="non-terminal residue" evidence="3">
    <location>
        <position position="1"/>
    </location>
</feature>
<evidence type="ECO:0000256" key="1">
    <source>
        <dbReference type="SAM" id="MobiDB-lite"/>
    </source>
</evidence>
<evidence type="ECO:0000313" key="3">
    <source>
        <dbReference type="EMBL" id="POH63866.1"/>
    </source>
</evidence>
<organism evidence="3 4">
    <name type="scientific">Cryobacterium zongtaii</name>
    <dbReference type="NCBI Taxonomy" id="1259217"/>
    <lineage>
        <taxon>Bacteria</taxon>
        <taxon>Bacillati</taxon>
        <taxon>Actinomycetota</taxon>
        <taxon>Actinomycetes</taxon>
        <taxon>Micrococcales</taxon>
        <taxon>Microbacteriaceae</taxon>
        <taxon>Cryobacterium</taxon>
    </lineage>
</organism>
<feature type="transmembrane region" description="Helical" evidence="2">
    <location>
        <begin position="729"/>
        <end position="751"/>
    </location>
</feature>
<keyword evidence="4" id="KW-1185">Reference proteome</keyword>
<gene>
    <name evidence="3" type="ORF">C3B61_13840</name>
</gene>
<feature type="transmembrane region" description="Helical" evidence="2">
    <location>
        <begin position="387"/>
        <end position="414"/>
    </location>
</feature>
<evidence type="ECO:0000313" key="4">
    <source>
        <dbReference type="Proteomes" id="UP000237340"/>
    </source>
</evidence>
<feature type="transmembrane region" description="Helical" evidence="2">
    <location>
        <begin position="268"/>
        <end position="288"/>
    </location>
</feature>
<feature type="transmembrane region" description="Helical" evidence="2">
    <location>
        <begin position="327"/>
        <end position="348"/>
    </location>
</feature>
<feature type="transmembrane region" description="Helical" evidence="2">
    <location>
        <begin position="600"/>
        <end position="623"/>
    </location>
</feature>
<feature type="transmembrane region" description="Helical" evidence="2">
    <location>
        <begin position="230"/>
        <end position="247"/>
    </location>
</feature>
<feature type="transmembrane region" description="Helical" evidence="2">
    <location>
        <begin position="635"/>
        <end position="656"/>
    </location>
</feature>
<feature type="transmembrane region" description="Helical" evidence="2">
    <location>
        <begin position="571"/>
        <end position="594"/>
    </location>
</feature>
<feature type="transmembrane region" description="Helical" evidence="2">
    <location>
        <begin position="1082"/>
        <end position="1100"/>
    </location>
</feature>
<feature type="transmembrane region" description="Helical" evidence="2">
    <location>
        <begin position="1464"/>
        <end position="1482"/>
    </location>
</feature>
<feature type="transmembrane region" description="Helical" evidence="2">
    <location>
        <begin position="120"/>
        <end position="137"/>
    </location>
</feature>
<feature type="transmembrane region" description="Helical" evidence="2">
    <location>
        <begin position="1630"/>
        <end position="1651"/>
    </location>
</feature>
<feature type="transmembrane region" description="Helical" evidence="2">
    <location>
        <begin position="904"/>
        <end position="923"/>
    </location>
</feature>
<feature type="transmembrane region" description="Helical" evidence="2">
    <location>
        <begin position="1025"/>
        <end position="1045"/>
    </location>
</feature>
<feature type="transmembrane region" description="Helical" evidence="2">
    <location>
        <begin position="1181"/>
        <end position="1202"/>
    </location>
</feature>
<feature type="transmembrane region" description="Helical" evidence="2">
    <location>
        <begin position="1753"/>
        <end position="1777"/>
    </location>
</feature>
<feature type="transmembrane region" description="Helical" evidence="2">
    <location>
        <begin position="930"/>
        <end position="949"/>
    </location>
</feature>
<feature type="transmembrane region" description="Helical" evidence="2">
    <location>
        <begin position="1888"/>
        <end position="1908"/>
    </location>
</feature>
<sequence length="1979" mass="200600">AAPALAQASAATQAGAQTPVSVAAAAPASPTVAAPAEPAPSAQPVPPFALPGVSPAARPAAHTPPTPPSTPAPATPTGPTPHKRSSVQVVLLLVGVTLVSVAAIVFLTVAFVVAGLAVRSAIVGLFTVAMLITAGLLRRKGLVSTAEGIGALAVVLVLLDAWALRENNLFGFGAVDGLLYWGVTLTVCTALFLFWHAVSSLRVASVAGFAAAAPAVGLLAAGLAADAEPVTRVFLAALGVAAGALLHRFTRPGTASFWPAVDRTAERIALLALAALALATATLTAGFVAPAETLIPLLTFGAVAAGALAHTVVALTGRTPGALYRAFAYASASLATLAVVFGIEVFVWRTDDNTLLVTLPLLAIAALALGLELAWRRRATGPARIALLTAALTAASFVAAIGAVALATAAAPLASTLLSTFTTSGDPLVSVNEMSVWALATLTGVAVLVAGFWRAGAVLAPRLRILAWFGLVMVLLAMPFTEALWLVLPLYLLLGAAALTVLLLARAGRLTLGGYRPIVVTFFIASEALGYTVSWASSASWWLGTLSAVLTVFVARLLLNRESQAGSRGALLSGAIVLTLVGAAAAPEALTLAAPPTPAVLWLLVALAVASATGLLQLFLAQGRIGGFTAVERRAGFWTLLAPTLLGLLLPTGRIIDGLSGADRATMLPAAPVAGILAAALTAAAMLLWTLTRGGGLRWERFTGALLVAPAVLALTVNLISLTEAPGTVSVLAAPIAALLTVALALVLRTLARTTGGTTGSWARSSAGLEIGAAVVLASVFLRPGLAELGWLVLLLTAVALLLTAIDADGLFASASWRRHVGWLSLVAATAGLWWGLARAGTTPVEAYVLPLAGLLLLLAALLWRYGRIDRAVTASPGAALLTLAGLSVALLPLALSVQTGSPVRPVIVGAASAVLLIGATLVRWAPPRSAYLAATALAGALGLLSTGIARSLRLLDTAGATGPLLEAWLLPTVVITATAAFLLVRHPDARTRLARDRAAVVLLVVALGTLTVLETASFDTSALAAGRAIALVGVLAIGHVLALWRPQVPLGTIAAWTCAALAGFAAGAALVAGTVEPFELVTVPVGLALVAGQLVTARLRATDGARPAGAWAWTGAGLALALLPSAVVAATPGATTLGAAGLTDDAVRQLVTLTLGGLLAIAGAVLLGRPRWSLLAWPGLLVGTAAVVVTATGRILALVTAPAAGADWRLEAWLLPAALLLVVTGGIIIRHTPFIVSVATAPTAPRTRTVRRGFGYSLVGLALLGILGAETAALPFGPYAEGRVIALVALFAVLHVALRWFDRSPAGTVLAWFSWAAGLVALLAGLGFGLPTPLELTTGPLGLSLILGQLLAAGLLGPARNPASLRESAAGPVLQAWLAVGLGLVLLPSAVEGAQGALLRPVLVLTVGGILTVGGALLISRPRWRVVAWPGVLVGAVAVTVAASGRIRPLLGSPAGPDGRLEAWLLPAALLLIGAGYAIIARSPALVRPVRADAAVMDAAVAVTVDPAGPRRLLGYGLVIVALTGILGTETAALPYTAFAAGRVIALIALFAVLQVVVRWFDRSRAGVLLAWLLVAAGFLVLVAGLGRDLLDPVEVGTVPLGIALVVGQLISARVIGRARGTAFPVPSARLVQSGLVVGLAALVLPSALLGAEGTPVRAVLSLAIGGALAILGALQTTHPRWTLLAWPACLVGTLTVLTAAGLRILTLPGAPAGPSGQLEAWLLPAAALLVATGTCLVWVARSTDSADATSLPLRSGYGLVVAALLGTVLAEVVALGYPPLATVRVVLVVWVFAAVFLAAFWGDRSPLGRLIAGTALAGAAGMLVAGLFHDVPDPVEIVTVPLALALVAAGLVHLRRVPAAGSWPALAPGLLLLLVPSLLLDLSFSPVWRVVGLGVVAIAVLLLGTARRLQAPFVLGATVLLLHALAQLWPWIALLYVSVQWWLWLGIGGVLLIVLAARYEQRIQNFKTAALKISALR</sequence>
<feature type="transmembrane region" description="Helical" evidence="2">
    <location>
        <begin position="1722"/>
        <end position="1741"/>
    </location>
</feature>